<dbReference type="PANTHER" id="PTHR24198">
    <property type="entry name" value="ANKYRIN REPEAT AND PROTEIN KINASE DOMAIN-CONTAINING PROTEIN"/>
    <property type="match status" value="1"/>
</dbReference>
<dbReference type="Gene3D" id="1.25.40.20">
    <property type="entry name" value="Ankyrin repeat-containing domain"/>
    <property type="match status" value="2"/>
</dbReference>
<keyword evidence="1" id="KW-0677">Repeat</keyword>
<keyword evidence="2 3" id="KW-0040">ANK repeat</keyword>
<proteinExistence type="predicted"/>
<dbReference type="EMBL" id="JAESDN010000006">
    <property type="protein sequence ID" value="KAG7048091.1"/>
    <property type="molecule type" value="Genomic_DNA"/>
</dbReference>
<dbReference type="PROSITE" id="PS50088">
    <property type="entry name" value="ANK_REPEAT"/>
    <property type="match status" value="4"/>
</dbReference>
<organism evidence="5 6">
    <name type="scientific">Colletotrichum scovillei</name>
    <dbReference type="NCBI Taxonomy" id="1209932"/>
    <lineage>
        <taxon>Eukaryota</taxon>
        <taxon>Fungi</taxon>
        <taxon>Dikarya</taxon>
        <taxon>Ascomycota</taxon>
        <taxon>Pezizomycotina</taxon>
        <taxon>Sordariomycetes</taxon>
        <taxon>Hypocreomycetidae</taxon>
        <taxon>Glomerellales</taxon>
        <taxon>Glomerellaceae</taxon>
        <taxon>Colletotrichum</taxon>
        <taxon>Colletotrichum acutatum species complex</taxon>
    </lineage>
</organism>
<dbReference type="InterPro" id="IPR036770">
    <property type="entry name" value="Ankyrin_rpt-contain_sf"/>
</dbReference>
<name>A0A9P7R5B1_9PEZI</name>
<feature type="repeat" description="ANK" evidence="3">
    <location>
        <begin position="519"/>
        <end position="548"/>
    </location>
</feature>
<gene>
    <name evidence="5" type="ORF">JMJ77_013738</name>
</gene>
<dbReference type="AlphaFoldDB" id="A0A9P7R5B1"/>
<dbReference type="Proteomes" id="UP000699042">
    <property type="component" value="Unassembled WGS sequence"/>
</dbReference>
<evidence type="ECO:0000256" key="2">
    <source>
        <dbReference type="ARBA" id="ARBA00023043"/>
    </source>
</evidence>
<dbReference type="InterPro" id="IPR025676">
    <property type="entry name" value="Clr5_dom"/>
</dbReference>
<evidence type="ECO:0000256" key="3">
    <source>
        <dbReference type="PROSITE-ProRule" id="PRU00023"/>
    </source>
</evidence>
<dbReference type="SUPFAM" id="SSF48403">
    <property type="entry name" value="Ankyrin repeat"/>
    <property type="match status" value="2"/>
</dbReference>
<sequence length="1176" mass="132162">MAPQQRQSVIVDTDWERVRPVIRQLYLREDRTLSFVLTTLKTLHNFQASKSQLEWKLKQWHIVKNMTAQQWKHVNARVVERQSLGKESSLYLSGVILEPAAVKKARSRHSHTSVLEQFNPALVAYSLPADLPLIIRTPSPDPGARCRIADIPWFQCQQLLSALTISETISPQVPNISSATNSVFRALSYVVSREPRPLLHAPNAQQIFQALSLVMPVKATEDHAYRTEGIIQYSSSRVLTSEALETIIFLLSNGFCGYLDHEVQERDNINEAILAIIRVSNTWKLLVSQRRNNLPLSLQASLDRMFEKAVIASDLITMESLIMAGVDVDLPLQNAPWNEDTFKSSRALHWAVISLNLNMVDLLVRLGTSTESVDLEMLQVICRRHRMYDETALAAMSKWILSVYEYHDRDDPVAQHLLEYLSWTPHSPNTELILHCLGPKLRKPETLGQFLITAVKTRSQSTSEWISKHSKYLDYINFLGESVLGAAVSRKEYQLCERLLELGSASEPADGAYHSVYGTPLQCAASNADSRLIRLLLDHGADVNHCQPSMEADDILRAHLRRVYTSKATHEELFGGEIGRTALQSALSSGREENALFLLARGAEQIGGELSIAIRTGQDNMITQLLAHGASLSALSFDDRPSPLESAIVKQDHDLALQSFKRRMPLTLYIALRIALVTRHWIVFRKLIDMGRTFILEQSSTPKNFWLGSAMCLAMRLGSDDIAGQIMMTFRPRYSASMSYAGNPLPKMPPEVSMREYETDCLVSLNPKSLWRSMFSLVTYHALSSSPELVAKMIAHGYHFNMDCSDVVNNPRVLSILPLLKQDGPWIDRILLTEAIWRRKSAVVNWYFSSGIGVNTARWHKNHTYPETPLAAAASVGDIDLVRKLIDLGADVNEDPKGFSLSRPLTLAAEAGFFGVVKLLLEMGADPNAPEGHLSGRRSWTALEAASVKGRLDVVQLLLDSGAFTEGPGHRQYVRSIAFARKYGFYAVEKLLKGCRRWTEADQDLLDTSNLLDDRTTDSSEHIPEYISEESWEANSDDNSNNSVNSLRYYASEVENSEVDSYTMDELEAESEFAGHTWSYVEPAVIVAPRERTESMFPKPEDLRLPDNHEVLFKDSEIRIADVSTSSEAPQTFQRLKTDGLSEPIHVQENSSDAWMEKYVCFPSGTPSTWEHSDIP</sequence>
<evidence type="ECO:0000313" key="6">
    <source>
        <dbReference type="Proteomes" id="UP000699042"/>
    </source>
</evidence>
<dbReference type="Pfam" id="PF12796">
    <property type="entry name" value="Ank_2"/>
    <property type="match status" value="2"/>
</dbReference>
<dbReference type="PROSITE" id="PS50297">
    <property type="entry name" value="ANK_REP_REGION"/>
    <property type="match status" value="4"/>
</dbReference>
<evidence type="ECO:0000259" key="4">
    <source>
        <dbReference type="Pfam" id="PF14420"/>
    </source>
</evidence>
<dbReference type="SMART" id="SM00248">
    <property type="entry name" value="ANK"/>
    <property type="match status" value="7"/>
</dbReference>
<accession>A0A9P7R5B1</accession>
<dbReference type="InterPro" id="IPR002110">
    <property type="entry name" value="Ankyrin_rpt"/>
</dbReference>
<feature type="repeat" description="ANK" evidence="3">
    <location>
        <begin position="938"/>
        <end position="963"/>
    </location>
</feature>
<feature type="repeat" description="ANK" evidence="3">
    <location>
        <begin position="865"/>
        <end position="897"/>
    </location>
</feature>
<dbReference type="Pfam" id="PF14420">
    <property type="entry name" value="Clr5"/>
    <property type="match status" value="1"/>
</dbReference>
<feature type="repeat" description="ANK" evidence="3">
    <location>
        <begin position="900"/>
        <end position="932"/>
    </location>
</feature>
<protein>
    <submittedName>
        <fullName evidence="5">Ankyrin repeat protein</fullName>
    </submittedName>
</protein>
<keyword evidence="6" id="KW-1185">Reference proteome</keyword>
<dbReference type="PANTHER" id="PTHR24198:SF165">
    <property type="entry name" value="ANKYRIN REPEAT-CONTAINING PROTEIN-RELATED"/>
    <property type="match status" value="1"/>
</dbReference>
<evidence type="ECO:0000256" key="1">
    <source>
        <dbReference type="ARBA" id="ARBA00022737"/>
    </source>
</evidence>
<evidence type="ECO:0000313" key="5">
    <source>
        <dbReference type="EMBL" id="KAG7048091.1"/>
    </source>
</evidence>
<comment type="caution">
    <text evidence="5">The sequence shown here is derived from an EMBL/GenBank/DDBJ whole genome shotgun (WGS) entry which is preliminary data.</text>
</comment>
<feature type="domain" description="Clr5" evidence="4">
    <location>
        <begin position="13"/>
        <end position="64"/>
    </location>
</feature>
<reference evidence="5" key="1">
    <citation type="submission" date="2021-05" db="EMBL/GenBank/DDBJ databases">
        <title>Comparative genomics of three Colletotrichum scovillei strains and genetic complementation revealed genes involved fungal growth and virulence on chili pepper.</title>
        <authorList>
            <person name="Hsieh D.-K."/>
            <person name="Chuang S.-C."/>
            <person name="Chen C.-Y."/>
            <person name="Chao Y.-T."/>
            <person name="Lu M.-Y.J."/>
            <person name="Lee M.-H."/>
            <person name="Shih M.-C."/>
        </authorList>
    </citation>
    <scope>NUCLEOTIDE SEQUENCE</scope>
    <source>
        <strain evidence="5">Coll-153</strain>
    </source>
</reference>